<dbReference type="InterPro" id="IPR000172">
    <property type="entry name" value="GMC_OxRdtase_N"/>
</dbReference>
<keyword evidence="2 5" id="KW-0732">Signal</keyword>
<evidence type="ECO:0000259" key="6">
    <source>
        <dbReference type="PROSITE" id="PS00623"/>
    </source>
</evidence>
<dbReference type="SUPFAM" id="SSF49344">
    <property type="entry name" value="CBD9-like"/>
    <property type="match status" value="1"/>
</dbReference>
<evidence type="ECO:0000256" key="2">
    <source>
        <dbReference type="ARBA" id="ARBA00022729"/>
    </source>
</evidence>
<dbReference type="Gene3D" id="2.60.40.1210">
    <property type="entry name" value="Cellobiose dehydrogenase, cytochrome domain"/>
    <property type="match status" value="1"/>
</dbReference>
<dbReference type="InterPro" id="IPR036396">
    <property type="entry name" value="Cyt_P450_sf"/>
</dbReference>
<dbReference type="CDD" id="cd09630">
    <property type="entry name" value="CDH_like_cytochrome"/>
    <property type="match status" value="1"/>
</dbReference>
<dbReference type="Pfam" id="PF16010">
    <property type="entry name" value="CDH-cyt"/>
    <property type="match status" value="1"/>
</dbReference>
<evidence type="ECO:0000313" key="7">
    <source>
        <dbReference type="EMBL" id="KAL1891497.1"/>
    </source>
</evidence>
<sequence>MGLFTRIATAVVASSSFWLQPALAQDSTIVGQYKDDSTNITFGMYGVDAIVDATTGEVAQGFYNFGIVLPDNALKVNANEYIGILRCESTNSTLTGWCGISHGDKGQMTNSLLLVAWPWNGQVMTTFRYATKWAMPTEYTGDAKLTQISSFVNETMFEVIYRCQNCFSWNTTETTKQTVNTTSGTLLFGRALAMRGPQAASCPSKMTFGFHDSGYSQYGVDLSNAIHPSYASWAALATHVATTDCANIPAATPTPSPEPSTSGSASASATVTGTGSASVPATTTVAPTPTPTPIVPCKPAPNKTYDYIIVGAGAGGIPIADRLSQIGKSVLLIEKGPPSSGRWGGVMRPDWLNNTNLTRFDVPGLCNQIWVDSVGVACTDTEQMEGCVLGGGTAVNAGLWWRANPLDWDYNFPDGWRSKDMVDATNRVFQRIPGTIAPSMDGKVYMHQGFDVIAGGLNSSGWNYVIPNDHPDQKNRTYGHTTYMFANGERGGPMGTYLVSASQRSNFSLWMNTPVRRLIRDGGHITGVELECTSDGYSGNVYLTPGTGRVISSAGTFATAKLLLRSGIGPADQLNVVKNSPDGPTMINSTSWIDLPVGYNLNDHVNTDTEISHPDVVFYDFYAAWTKPIVSDEDNYLKNRTGILAQSAPNIGPMFWEAIKGEDGIVRQLQWTSRVEGSTNTSMIMSQYLGRGSVSRGRMVITRRLTTFVSVPPYLHDDLDKAVVIKGIESLQASLKNVRNITWITPPSNQTATEYVNSLPNTPAKRRANHWIGTAKMGLDDGRLGGSAVVDINTKVYGTDNLFVVDASIFPGHVTGNPSAAIVTVAERAFERISALHAPVLGKEGAQCGGNAWTGSFQCDAGLQCNYVDPTMSRCDKAAAKTVRPQGPKPLPLLGNVLDFPAKEVPEFQHWLKQKDQYGGISSVTVLGMTLVMIHDKAAAHELLERTASKTSGRPMMLFANKLCGYESIVLCQGYNDTFRRYRKLLHRELGTKATAATFEGVQAAEVRKQLVRILDRPDGLLEHFQT</sequence>
<dbReference type="Gene3D" id="3.30.410.10">
    <property type="entry name" value="Cholesterol Oxidase, domain 2"/>
    <property type="match status" value="1"/>
</dbReference>
<dbReference type="InterPro" id="IPR053208">
    <property type="entry name" value="GMC_Oxidoreductase_CD"/>
</dbReference>
<dbReference type="InterPro" id="IPR035971">
    <property type="entry name" value="CBD_sf"/>
</dbReference>
<organism evidence="7 8">
    <name type="scientific">Sporothrix stenoceras</name>
    <dbReference type="NCBI Taxonomy" id="5173"/>
    <lineage>
        <taxon>Eukaryota</taxon>
        <taxon>Fungi</taxon>
        <taxon>Dikarya</taxon>
        <taxon>Ascomycota</taxon>
        <taxon>Pezizomycotina</taxon>
        <taxon>Sordariomycetes</taxon>
        <taxon>Sordariomycetidae</taxon>
        <taxon>Ophiostomatales</taxon>
        <taxon>Ophiostomataceae</taxon>
        <taxon>Sporothrix</taxon>
    </lineage>
</organism>
<dbReference type="Pfam" id="PF13450">
    <property type="entry name" value="NAD_binding_8"/>
    <property type="match status" value="1"/>
</dbReference>
<gene>
    <name evidence="7" type="ORF">Sste5346_007588</name>
</gene>
<dbReference type="InterPro" id="IPR007867">
    <property type="entry name" value="GMC_OxRtase_C"/>
</dbReference>
<proteinExistence type="inferred from homology"/>
<dbReference type="Pfam" id="PF00732">
    <property type="entry name" value="GMC_oxred_N"/>
    <property type="match status" value="1"/>
</dbReference>
<dbReference type="EMBL" id="JAWCUI010000052">
    <property type="protein sequence ID" value="KAL1891497.1"/>
    <property type="molecule type" value="Genomic_DNA"/>
</dbReference>
<dbReference type="SMART" id="SM00236">
    <property type="entry name" value="fCBD"/>
    <property type="match status" value="1"/>
</dbReference>
<dbReference type="InterPro" id="IPR001128">
    <property type="entry name" value="Cyt_P450"/>
</dbReference>
<comment type="caution">
    <text evidence="7">The sequence shown here is derived from an EMBL/GenBank/DDBJ whole genome shotgun (WGS) entry which is preliminary data.</text>
</comment>
<dbReference type="SUPFAM" id="SSF51905">
    <property type="entry name" value="FAD/NAD(P)-binding domain"/>
    <property type="match status" value="1"/>
</dbReference>
<dbReference type="Proteomes" id="UP001583186">
    <property type="component" value="Unassembled WGS sequence"/>
</dbReference>
<keyword evidence="3" id="KW-0285">Flavoprotein</keyword>
<dbReference type="PANTHER" id="PTHR47190:SF2">
    <property type="entry name" value="CELLOBIOSE DEHYDROGENASE (AFU_ORTHOLOGUE AFUA_2G17620)"/>
    <property type="match status" value="1"/>
</dbReference>
<dbReference type="PROSITE" id="PS00623">
    <property type="entry name" value="GMC_OXRED_1"/>
    <property type="match status" value="1"/>
</dbReference>
<protein>
    <recommendedName>
        <fullName evidence="6">Glucose-methanol-choline oxidoreductase N-terminal domain-containing protein</fullName>
    </recommendedName>
</protein>
<evidence type="ECO:0000313" key="8">
    <source>
        <dbReference type="Proteomes" id="UP001583186"/>
    </source>
</evidence>
<dbReference type="Gene3D" id="1.10.630.10">
    <property type="entry name" value="Cytochrome P450"/>
    <property type="match status" value="1"/>
</dbReference>
<dbReference type="InterPro" id="IPR000254">
    <property type="entry name" value="CBD"/>
</dbReference>
<evidence type="ECO:0000256" key="1">
    <source>
        <dbReference type="ARBA" id="ARBA00010790"/>
    </source>
</evidence>
<dbReference type="Pfam" id="PF00734">
    <property type="entry name" value="CBM_1"/>
    <property type="match status" value="1"/>
</dbReference>
<dbReference type="InterPro" id="IPR015920">
    <property type="entry name" value="Cellobiose_DH-like_cyt"/>
</dbReference>
<dbReference type="Pfam" id="PF05199">
    <property type="entry name" value="GMC_oxred_C"/>
    <property type="match status" value="1"/>
</dbReference>
<feature type="chain" id="PRO_5046382047" description="Glucose-methanol-choline oxidoreductase N-terminal domain-containing protein" evidence="5">
    <location>
        <begin position="25"/>
        <end position="1027"/>
    </location>
</feature>
<keyword evidence="8" id="KW-1185">Reference proteome</keyword>
<accession>A0ABR3YTV0</accession>
<dbReference type="InterPro" id="IPR036188">
    <property type="entry name" value="FAD/NAD-bd_sf"/>
</dbReference>
<feature type="region of interest" description="Disordered" evidence="4">
    <location>
        <begin position="248"/>
        <end position="295"/>
    </location>
</feature>
<feature type="signal peptide" evidence="5">
    <location>
        <begin position="1"/>
        <end position="24"/>
    </location>
</feature>
<feature type="domain" description="Glucose-methanol-choline oxidoreductase N-terminal" evidence="6">
    <location>
        <begin position="386"/>
        <end position="409"/>
    </location>
</feature>
<dbReference type="Pfam" id="PF00067">
    <property type="entry name" value="p450"/>
    <property type="match status" value="1"/>
</dbReference>
<keyword evidence="3" id="KW-0274">FAD</keyword>
<feature type="compositionally biased region" description="Low complexity" evidence="4">
    <location>
        <begin position="259"/>
        <end position="287"/>
    </location>
</feature>
<evidence type="ECO:0000256" key="4">
    <source>
        <dbReference type="SAM" id="MobiDB-lite"/>
    </source>
</evidence>
<name>A0ABR3YTV0_9PEZI</name>
<reference evidence="7 8" key="1">
    <citation type="journal article" date="2024" name="IMA Fungus">
        <title>IMA Genome - F19 : A genome assembly and annotation guide to empower mycologists, including annotated draft genome sequences of Ceratocystis pirilliformis, Diaporthe australafricana, Fusarium ophioides, Paecilomyces lecythidis, and Sporothrix stenoceras.</title>
        <authorList>
            <person name="Aylward J."/>
            <person name="Wilson A.M."/>
            <person name="Visagie C.M."/>
            <person name="Spraker J."/>
            <person name="Barnes I."/>
            <person name="Buitendag C."/>
            <person name="Ceriani C."/>
            <person name="Del Mar Angel L."/>
            <person name="du Plessis D."/>
            <person name="Fuchs T."/>
            <person name="Gasser K."/>
            <person name="Kramer D."/>
            <person name="Li W."/>
            <person name="Munsamy K."/>
            <person name="Piso A."/>
            <person name="Price J.L."/>
            <person name="Sonnekus B."/>
            <person name="Thomas C."/>
            <person name="van der Nest A."/>
            <person name="van Dijk A."/>
            <person name="van Heerden A."/>
            <person name="van Vuuren N."/>
            <person name="Yilmaz N."/>
            <person name="Duong T.A."/>
            <person name="van der Merwe N.A."/>
            <person name="Wingfield M.J."/>
            <person name="Wingfield B.D."/>
        </authorList>
    </citation>
    <scope>NUCLEOTIDE SEQUENCE [LARGE SCALE GENOMIC DNA]</scope>
    <source>
        <strain evidence="7 8">CMW 5346</strain>
    </source>
</reference>
<dbReference type="Gene3D" id="3.50.50.60">
    <property type="entry name" value="FAD/NAD(P)-binding domain"/>
    <property type="match status" value="1"/>
</dbReference>
<dbReference type="PANTHER" id="PTHR47190">
    <property type="entry name" value="DEHYDROGENASE, PUTATIVE-RELATED"/>
    <property type="match status" value="1"/>
</dbReference>
<dbReference type="SUPFAM" id="SSF54373">
    <property type="entry name" value="FAD-linked reductases, C-terminal domain"/>
    <property type="match status" value="1"/>
</dbReference>
<dbReference type="SUPFAM" id="SSF57180">
    <property type="entry name" value="Cellulose-binding domain"/>
    <property type="match status" value="1"/>
</dbReference>
<evidence type="ECO:0000256" key="3">
    <source>
        <dbReference type="RuleBase" id="RU003968"/>
    </source>
</evidence>
<dbReference type="SUPFAM" id="SSF48264">
    <property type="entry name" value="Cytochrome P450"/>
    <property type="match status" value="1"/>
</dbReference>
<comment type="similarity">
    <text evidence="1 3">Belongs to the GMC oxidoreductase family.</text>
</comment>
<evidence type="ECO:0000256" key="5">
    <source>
        <dbReference type="SAM" id="SignalP"/>
    </source>
</evidence>